<evidence type="ECO:0000313" key="6">
    <source>
        <dbReference type="EMBL" id="PXX81077.1"/>
    </source>
</evidence>
<reference evidence="6 7" key="1">
    <citation type="submission" date="2018-05" db="EMBL/GenBank/DDBJ databases">
        <title>Genomic Encyclopedia of Type Strains, Phase IV (KMG-IV): sequencing the most valuable type-strain genomes for metagenomic binning, comparative biology and taxonomic classification.</title>
        <authorList>
            <person name="Goeker M."/>
        </authorList>
    </citation>
    <scope>NUCLEOTIDE SEQUENCE [LARGE SCALE GENOMIC DNA]</scope>
    <source>
        <strain evidence="6 7">JC118</strain>
    </source>
</reference>
<dbReference type="InterPro" id="IPR001650">
    <property type="entry name" value="Helicase_C-like"/>
</dbReference>
<organism evidence="6 7">
    <name type="scientific">Dielma fastidiosa</name>
    <dbReference type="NCBI Taxonomy" id="1034346"/>
    <lineage>
        <taxon>Bacteria</taxon>
        <taxon>Bacillati</taxon>
        <taxon>Bacillota</taxon>
        <taxon>Erysipelotrichia</taxon>
        <taxon>Erysipelotrichales</taxon>
        <taxon>Erysipelotrichaceae</taxon>
        <taxon>Dielma</taxon>
    </lineage>
</organism>
<dbReference type="RefSeq" id="WP_022938654.1">
    <property type="nucleotide sequence ID" value="NZ_CABKRQ010000006.1"/>
</dbReference>
<sequence length="384" mass="43631">MRCERCQNTDPKYFYNDKGTYYCRRCIAFGRLDVGIVPKAYTYVPKRHRCNYDLEFQLTDQQLKASKEIVAHLAAGYDVLVYAACGAGKTELTMEPLKQALNAGKKVGIAISRRQVVLEIAQRMQRAFKTLKVVPVCQGFTEITEGDLIVCTMHQLYRYHQAFDLLVMDEVDAFPYKGNELLAAVARNSCKGRILYLTATPDSAMQKEVSEGRLKMVELFQRPHGHPLVLPLIKQLPVPLQLVSLLMIMRQQKKPMLIFVPTIDLAQRYGLLFSPLFHCASLTSKTIEKDQIISRLRKRELDFIFTTTILERGITIPGVDVVVLQSDHPVFDEASLIQIIGRVGRSRDCPSGMGVFYCIRKTTAIKRCVRALEKMNETLVSNLF</sequence>
<keyword evidence="2" id="KW-0067">ATP-binding</keyword>
<dbReference type="GO" id="GO:0006310">
    <property type="term" value="P:DNA recombination"/>
    <property type="evidence" value="ECO:0007669"/>
    <property type="project" value="TreeGrafter"/>
</dbReference>
<feature type="domain" description="Helicase C-terminal" evidence="5">
    <location>
        <begin position="241"/>
        <end position="384"/>
    </location>
</feature>
<keyword evidence="7" id="KW-1185">Reference proteome</keyword>
<dbReference type="SMART" id="SM00487">
    <property type="entry name" value="DEXDc"/>
    <property type="match status" value="1"/>
</dbReference>
<gene>
    <name evidence="6" type="ORF">DES51_102196</name>
</gene>
<dbReference type="SMART" id="SM00490">
    <property type="entry name" value="HELICc"/>
    <property type="match status" value="1"/>
</dbReference>
<dbReference type="PROSITE" id="PS51194">
    <property type="entry name" value="HELICASE_CTER"/>
    <property type="match status" value="1"/>
</dbReference>
<keyword evidence="3" id="KW-0238">DNA-binding</keyword>
<dbReference type="InterPro" id="IPR027417">
    <property type="entry name" value="P-loop_NTPase"/>
</dbReference>
<keyword evidence="1" id="KW-0547">Nucleotide-binding</keyword>
<dbReference type="InterPro" id="IPR011545">
    <property type="entry name" value="DEAD/DEAH_box_helicase_dom"/>
</dbReference>
<dbReference type="STRING" id="1034346.GCA_000313565_02368"/>
<dbReference type="Gene3D" id="3.40.50.300">
    <property type="entry name" value="P-loop containing nucleotide triphosphate hydrolases"/>
    <property type="match status" value="2"/>
</dbReference>
<evidence type="ECO:0000259" key="5">
    <source>
        <dbReference type="PROSITE" id="PS51194"/>
    </source>
</evidence>
<dbReference type="PANTHER" id="PTHR30580:SF1">
    <property type="entry name" value="COMF OPERON PROTEIN 1"/>
    <property type="match status" value="1"/>
</dbReference>
<dbReference type="GO" id="GO:0005524">
    <property type="term" value="F:ATP binding"/>
    <property type="evidence" value="ECO:0007669"/>
    <property type="project" value="UniProtKB-KW"/>
</dbReference>
<feature type="domain" description="Helicase ATP-binding" evidence="4">
    <location>
        <begin position="70"/>
        <end position="219"/>
    </location>
</feature>
<accession>A0A318LHA6</accession>
<name>A0A318LHA6_9FIRM</name>
<dbReference type="PANTHER" id="PTHR30580">
    <property type="entry name" value="PRIMOSOMAL PROTEIN N"/>
    <property type="match status" value="1"/>
</dbReference>
<dbReference type="SUPFAM" id="SSF52540">
    <property type="entry name" value="P-loop containing nucleoside triphosphate hydrolases"/>
    <property type="match status" value="1"/>
</dbReference>
<dbReference type="EMBL" id="QJKH01000002">
    <property type="protein sequence ID" value="PXX81077.1"/>
    <property type="molecule type" value="Genomic_DNA"/>
</dbReference>
<evidence type="ECO:0000256" key="1">
    <source>
        <dbReference type="ARBA" id="ARBA00022741"/>
    </source>
</evidence>
<dbReference type="Pfam" id="PF00270">
    <property type="entry name" value="DEAD"/>
    <property type="match status" value="1"/>
</dbReference>
<dbReference type="AlphaFoldDB" id="A0A318LHA6"/>
<dbReference type="InterPro" id="IPR014001">
    <property type="entry name" value="Helicase_ATP-bd"/>
</dbReference>
<dbReference type="Proteomes" id="UP000247612">
    <property type="component" value="Unassembled WGS sequence"/>
</dbReference>
<evidence type="ECO:0000256" key="3">
    <source>
        <dbReference type="ARBA" id="ARBA00023125"/>
    </source>
</evidence>
<dbReference type="GO" id="GO:0006302">
    <property type="term" value="P:double-strand break repair"/>
    <property type="evidence" value="ECO:0007669"/>
    <property type="project" value="TreeGrafter"/>
</dbReference>
<dbReference type="PROSITE" id="PS51192">
    <property type="entry name" value="HELICASE_ATP_BIND_1"/>
    <property type="match status" value="1"/>
</dbReference>
<dbReference type="GO" id="GO:0043138">
    <property type="term" value="F:3'-5' DNA helicase activity"/>
    <property type="evidence" value="ECO:0007669"/>
    <property type="project" value="TreeGrafter"/>
</dbReference>
<evidence type="ECO:0000313" key="7">
    <source>
        <dbReference type="Proteomes" id="UP000247612"/>
    </source>
</evidence>
<dbReference type="GO" id="GO:0006270">
    <property type="term" value="P:DNA replication initiation"/>
    <property type="evidence" value="ECO:0007669"/>
    <property type="project" value="TreeGrafter"/>
</dbReference>
<dbReference type="OrthoDB" id="2077914at2"/>
<dbReference type="GO" id="GO:0003677">
    <property type="term" value="F:DNA binding"/>
    <property type="evidence" value="ECO:0007669"/>
    <property type="project" value="UniProtKB-KW"/>
</dbReference>
<protein>
    <submittedName>
        <fullName evidence="6">Competence protein ComFA</fullName>
    </submittedName>
</protein>
<proteinExistence type="predicted"/>
<evidence type="ECO:0000259" key="4">
    <source>
        <dbReference type="PROSITE" id="PS51192"/>
    </source>
</evidence>
<evidence type="ECO:0000256" key="2">
    <source>
        <dbReference type="ARBA" id="ARBA00022840"/>
    </source>
</evidence>
<dbReference type="Pfam" id="PF00271">
    <property type="entry name" value="Helicase_C"/>
    <property type="match status" value="1"/>
</dbReference>
<comment type="caution">
    <text evidence="6">The sequence shown here is derived from an EMBL/GenBank/DDBJ whole genome shotgun (WGS) entry which is preliminary data.</text>
</comment>